<dbReference type="InterPro" id="IPR012190">
    <property type="entry name" value="UCP036698"/>
</dbReference>
<dbReference type="HOGENOM" id="CLU_197380_0_0_9"/>
<reference evidence="2" key="1">
    <citation type="submission" date="2007-10" db="EMBL/GenBank/DDBJ databases">
        <title>Complete sequence of chromosome of Desulforudis audaxviator MP104C.</title>
        <authorList>
            <person name="Copeland A."/>
            <person name="Lucas S."/>
            <person name="Lapidus A."/>
            <person name="Barry K."/>
            <person name="Glavina del Rio T."/>
            <person name="Dalin E."/>
            <person name="Tice H."/>
            <person name="Bruce D."/>
            <person name="Pitluck S."/>
            <person name="Lowry S.R."/>
            <person name="Larimer F."/>
            <person name="Land M.L."/>
            <person name="Hauser L."/>
            <person name="Kyrpides N."/>
            <person name="Ivanova N.N."/>
            <person name="Richardson P."/>
        </authorList>
    </citation>
    <scope>NUCLEOTIDE SEQUENCE [LARGE SCALE GENOMIC DNA]</scope>
    <source>
        <strain evidence="2">MP104C</strain>
    </source>
</reference>
<organism evidence="1 2">
    <name type="scientific">Desulforudis audaxviator (strain MP104C)</name>
    <dbReference type="NCBI Taxonomy" id="477974"/>
    <lineage>
        <taxon>Bacteria</taxon>
        <taxon>Bacillati</taxon>
        <taxon>Bacillota</taxon>
        <taxon>Clostridia</taxon>
        <taxon>Thermoanaerobacterales</taxon>
        <taxon>Candidatus Desulforudaceae</taxon>
        <taxon>Candidatus Desulforudis</taxon>
    </lineage>
</organism>
<dbReference type="OrthoDB" id="2382360at2"/>
<dbReference type="KEGG" id="dau:Daud_1232"/>
<keyword evidence="2" id="KW-1185">Reference proteome</keyword>
<accession>B1I3V8</accession>
<dbReference type="AlphaFoldDB" id="B1I3V8"/>
<dbReference type="Pfam" id="PF14084">
    <property type="entry name" value="DUF4264"/>
    <property type="match status" value="1"/>
</dbReference>
<dbReference type="PIRSF" id="PIRSF036698">
    <property type="entry name" value="UCP036698"/>
    <property type="match status" value="1"/>
</dbReference>
<evidence type="ECO:0000313" key="2">
    <source>
        <dbReference type="Proteomes" id="UP000008544"/>
    </source>
</evidence>
<evidence type="ECO:0008006" key="3">
    <source>
        <dbReference type="Google" id="ProtNLM"/>
    </source>
</evidence>
<evidence type="ECO:0000313" key="1">
    <source>
        <dbReference type="EMBL" id="ACA59743.1"/>
    </source>
</evidence>
<reference evidence="1 2" key="2">
    <citation type="journal article" date="2008" name="Science">
        <title>Environmental genomics reveals a single-species ecosystem deep within Earth.</title>
        <authorList>
            <person name="Chivian D."/>
            <person name="Brodie E.L."/>
            <person name="Alm E.J."/>
            <person name="Culley D.E."/>
            <person name="Dehal P.S."/>
            <person name="Desantis T.Z."/>
            <person name="Gihring T.M."/>
            <person name="Lapidus A."/>
            <person name="Lin L.H."/>
            <person name="Lowry S.R."/>
            <person name="Moser D.P."/>
            <person name="Richardson P.M."/>
            <person name="Southam G."/>
            <person name="Wanger G."/>
            <person name="Pratt L.M."/>
            <person name="Andersen G.L."/>
            <person name="Hazen T.C."/>
            <person name="Brockman F.J."/>
            <person name="Arkin A.P."/>
            <person name="Onstott T.C."/>
        </authorList>
    </citation>
    <scope>NUCLEOTIDE SEQUENCE [LARGE SCALE GENOMIC DNA]</scope>
    <source>
        <strain evidence="1 2">MP104C</strain>
    </source>
</reference>
<gene>
    <name evidence="1" type="ordered locus">Daud_1232</name>
</gene>
<dbReference type="eggNOG" id="ENOG5033C9T">
    <property type="taxonomic scope" value="Bacteria"/>
</dbReference>
<dbReference type="EMBL" id="CP000860">
    <property type="protein sequence ID" value="ACA59743.1"/>
    <property type="molecule type" value="Genomic_DNA"/>
</dbReference>
<dbReference type="RefSeq" id="WP_012302329.1">
    <property type="nucleotide sequence ID" value="NC_010424.1"/>
</dbReference>
<dbReference type="Proteomes" id="UP000008544">
    <property type="component" value="Chromosome"/>
</dbReference>
<protein>
    <recommendedName>
        <fullName evidence="3">DUF4264 domain-containing protein</fullName>
    </recommendedName>
</protein>
<proteinExistence type="predicted"/>
<sequence>MKEDGSAGKLELISARAFEPYDQMYRVVDFLNKSLKDRELVFGLSRDEDGKMVIAIYKT</sequence>
<dbReference type="STRING" id="477974.Daud_1232"/>
<name>B1I3V8_DESAP</name>